<name>A0ABS2MY12_9BACI</name>
<evidence type="ECO:0000256" key="7">
    <source>
        <dbReference type="ARBA" id="ARBA00022679"/>
    </source>
</evidence>
<dbReference type="Gene3D" id="3.20.20.80">
    <property type="entry name" value="Glycosidases"/>
    <property type="match status" value="1"/>
</dbReference>
<dbReference type="Gene3D" id="2.60.40.1180">
    <property type="entry name" value="Golgi alpha-mannosidase II"/>
    <property type="match status" value="1"/>
</dbReference>
<dbReference type="RefSeq" id="WP_338024238.1">
    <property type="nucleotide sequence ID" value="NZ_JAFBDR010000005.1"/>
</dbReference>
<feature type="domain" description="Glycosyl hydrolase family 13 catalytic" evidence="11">
    <location>
        <begin position="153"/>
        <end position="507"/>
    </location>
</feature>
<reference evidence="12 13" key="1">
    <citation type="submission" date="2021-01" db="EMBL/GenBank/DDBJ databases">
        <title>Genomic Encyclopedia of Type Strains, Phase IV (KMG-IV): sequencing the most valuable type-strain genomes for metagenomic binning, comparative biology and taxonomic classification.</title>
        <authorList>
            <person name="Goeker M."/>
        </authorList>
    </citation>
    <scope>NUCLEOTIDE SEQUENCE [LARGE SCALE GENOMIC DNA]</scope>
    <source>
        <strain evidence="12 13">DSM 23711</strain>
    </source>
</reference>
<comment type="pathway">
    <text evidence="3 10">Glycan biosynthesis; glycogen biosynthesis.</text>
</comment>
<dbReference type="InterPro" id="IPR006047">
    <property type="entry name" value="GH13_cat_dom"/>
</dbReference>
<dbReference type="SUPFAM" id="SSF51011">
    <property type="entry name" value="Glycosyl hydrolase domain"/>
    <property type="match status" value="1"/>
</dbReference>
<dbReference type="SMART" id="SM00642">
    <property type="entry name" value="Aamy"/>
    <property type="match status" value="1"/>
</dbReference>
<evidence type="ECO:0000256" key="9">
    <source>
        <dbReference type="ARBA" id="ARBA00023277"/>
    </source>
</evidence>
<evidence type="ECO:0000256" key="8">
    <source>
        <dbReference type="ARBA" id="ARBA00023056"/>
    </source>
</evidence>
<keyword evidence="9 10" id="KW-0119">Carbohydrate metabolism</keyword>
<dbReference type="EC" id="2.4.1.18" evidence="10"/>
<feature type="active site" description="Nucleophile" evidence="10">
    <location>
        <position position="310"/>
    </location>
</feature>
<evidence type="ECO:0000256" key="3">
    <source>
        <dbReference type="ARBA" id="ARBA00004964"/>
    </source>
</evidence>
<proteinExistence type="inferred from homology"/>
<keyword evidence="7 10" id="KW-0808">Transferase</keyword>
<dbReference type="CDD" id="cd02855">
    <property type="entry name" value="E_set_GBE_prok_N"/>
    <property type="match status" value="1"/>
</dbReference>
<keyword evidence="8 10" id="KW-0320">Glycogen biosynthesis</keyword>
<dbReference type="Pfam" id="PF00128">
    <property type="entry name" value="Alpha-amylase"/>
    <property type="match status" value="1"/>
</dbReference>
<dbReference type="InterPro" id="IPR013783">
    <property type="entry name" value="Ig-like_fold"/>
</dbReference>
<keyword evidence="6 10" id="KW-0328">Glycosyltransferase</keyword>
<dbReference type="Gene3D" id="2.60.40.10">
    <property type="entry name" value="Immunoglobulins"/>
    <property type="match status" value="1"/>
</dbReference>
<dbReference type="InterPro" id="IPR004193">
    <property type="entry name" value="Glyco_hydro_13_N"/>
</dbReference>
<protein>
    <recommendedName>
        <fullName evidence="10">1,4-alpha-glucan branching enzyme GlgB</fullName>
        <ecNumber evidence="10">2.4.1.18</ecNumber>
    </recommendedName>
    <alternativeName>
        <fullName evidence="10">1,4-alpha-D-glucan:1,4-alpha-D-glucan 6-glucosyl-transferase</fullName>
    </alternativeName>
    <alternativeName>
        <fullName evidence="10">Alpha-(1-&gt;4)-glucan branching enzyme</fullName>
    </alternativeName>
    <alternativeName>
        <fullName evidence="10">Glycogen branching enzyme</fullName>
        <shortName evidence="10">BE</shortName>
    </alternativeName>
</protein>
<keyword evidence="5 10" id="KW-0321">Glycogen metabolism</keyword>
<keyword evidence="13" id="KW-1185">Reference proteome</keyword>
<dbReference type="InterPro" id="IPR013780">
    <property type="entry name" value="Glyco_hydro_b"/>
</dbReference>
<evidence type="ECO:0000256" key="4">
    <source>
        <dbReference type="ARBA" id="ARBA00009000"/>
    </source>
</evidence>
<dbReference type="PANTHER" id="PTHR43651">
    <property type="entry name" value="1,4-ALPHA-GLUCAN-BRANCHING ENZYME"/>
    <property type="match status" value="1"/>
</dbReference>
<evidence type="ECO:0000256" key="10">
    <source>
        <dbReference type="HAMAP-Rule" id="MF_00685"/>
    </source>
</evidence>
<dbReference type="PIRSF" id="PIRSF000463">
    <property type="entry name" value="GlgB"/>
    <property type="match status" value="1"/>
</dbReference>
<evidence type="ECO:0000313" key="12">
    <source>
        <dbReference type="EMBL" id="MBM7570734.1"/>
    </source>
</evidence>
<dbReference type="InterPro" id="IPR044143">
    <property type="entry name" value="GlgB_N_E_set_prok"/>
</dbReference>
<dbReference type="NCBIfam" id="TIGR01515">
    <property type="entry name" value="branching_enzym"/>
    <property type="match status" value="1"/>
</dbReference>
<comment type="caution">
    <text evidence="12">The sequence shown here is derived from an EMBL/GenBank/DDBJ whole genome shotgun (WGS) entry which is preliminary data.</text>
</comment>
<dbReference type="EMBL" id="JAFBDR010000005">
    <property type="protein sequence ID" value="MBM7570734.1"/>
    <property type="molecule type" value="Genomic_DNA"/>
</dbReference>
<dbReference type="InterPro" id="IPR037439">
    <property type="entry name" value="Branching_enzy"/>
</dbReference>
<dbReference type="InterPro" id="IPR006407">
    <property type="entry name" value="GlgB"/>
</dbReference>
<comment type="subunit">
    <text evidence="10">Monomer.</text>
</comment>
<accession>A0ABS2MY12</accession>
<dbReference type="Proteomes" id="UP001296943">
    <property type="component" value="Unassembled WGS sequence"/>
</dbReference>
<dbReference type="InterPro" id="IPR017853">
    <property type="entry name" value="GH"/>
</dbReference>
<dbReference type="GO" id="GO:0003844">
    <property type="term" value="F:1,4-alpha-glucan branching enzyme activity"/>
    <property type="evidence" value="ECO:0007669"/>
    <property type="project" value="UniProtKB-EC"/>
</dbReference>
<evidence type="ECO:0000259" key="11">
    <source>
        <dbReference type="SMART" id="SM00642"/>
    </source>
</evidence>
<dbReference type="NCBIfam" id="NF003811">
    <property type="entry name" value="PRK05402.1"/>
    <property type="match status" value="1"/>
</dbReference>
<sequence>MLVEQQVLEYDMYLFHQGNLRHSYQLLGAHVDKQDGKNGVRFVLWAPNAVQVSVVGMFNDWNGNKHPMEKINDNGLWYVFIPDLESGTIYKYEILTRHGHLVLKADPYAFSSELRPNTASVVYPLDQYTWKDKEWMERRSKVNFYESPISIYELHLGSWKNIREEEYYTYRDYADMVIPYVKELGYTHIELLPLTEHPYDRSWGYQATGYYSVTSRYGSPDDFRYFVDQCHQNGIGIILDWVPGHFCKDAHGLRRFDGEALYEYENPSKAEKSMWGTLSFDFSRNEVQSFLISNAIYWLKEYHLDGLRVDAVASMLYLDYCKESGEWEPNEFGGRENLEAVSFIKKLNESIFEEIPDVLMMAEESTSWPLVSAPTYIGGLGFNYKWNMGWMNDMLRYMEMDPIHRKYHHKLITFSLFYAFSENFVLPISHDEVVHGKKSLLNKMPGDYWQKFANLRVFLGYMFTHPGKKLLFMGTEFAQFDEWKDLEDLDWELFDFDSHVQTSNYVKQLHQFYKDSPALWELDHKQDGFEWIDANNYEQSIISFIRNSRSSTDQLVIVCNFTPVVYHQYKVGVPKAGTYKEIFSSDAKHFGGSGQTNGMQLESISTPWHSQDQHIEITVPPLAISVLKRTSLPKEERLHEK</sequence>
<gene>
    <name evidence="10" type="primary">glgB</name>
    <name evidence="12" type="ORF">JOC48_001212</name>
</gene>
<evidence type="ECO:0000256" key="6">
    <source>
        <dbReference type="ARBA" id="ARBA00022676"/>
    </source>
</evidence>
<dbReference type="InterPro" id="IPR006048">
    <property type="entry name" value="A-amylase/branching_C"/>
</dbReference>
<dbReference type="Pfam" id="PF02806">
    <property type="entry name" value="Alpha-amylase_C"/>
    <property type="match status" value="1"/>
</dbReference>
<dbReference type="NCBIfam" id="NF008967">
    <property type="entry name" value="PRK12313.1"/>
    <property type="match status" value="1"/>
</dbReference>
<comment type="function">
    <text evidence="2 10">Catalyzes the formation of the alpha-1,6-glucosidic linkages in glycogen by scission of a 1,4-alpha-linked oligosaccharide from growing alpha-1,4-glucan chains and the subsequent attachment of the oligosaccharide to the alpha-1,6 position.</text>
</comment>
<comment type="catalytic activity">
    <reaction evidence="1 10">
        <text>Transfers a segment of a (1-&gt;4)-alpha-D-glucan chain to a primary hydroxy group in a similar glucan chain.</text>
        <dbReference type="EC" id="2.4.1.18"/>
    </reaction>
</comment>
<organism evidence="12 13">
    <name type="scientific">Aquibacillus albus</name>
    <dbReference type="NCBI Taxonomy" id="1168171"/>
    <lineage>
        <taxon>Bacteria</taxon>
        <taxon>Bacillati</taxon>
        <taxon>Bacillota</taxon>
        <taxon>Bacilli</taxon>
        <taxon>Bacillales</taxon>
        <taxon>Bacillaceae</taxon>
        <taxon>Aquibacillus</taxon>
    </lineage>
</organism>
<dbReference type="Pfam" id="PF02922">
    <property type="entry name" value="CBM_48"/>
    <property type="match status" value="1"/>
</dbReference>
<dbReference type="SUPFAM" id="SSF81296">
    <property type="entry name" value="E set domains"/>
    <property type="match status" value="1"/>
</dbReference>
<feature type="active site" description="Proton donor" evidence="10">
    <location>
        <position position="363"/>
    </location>
</feature>
<dbReference type="CDD" id="cd11322">
    <property type="entry name" value="AmyAc_Glg_BE"/>
    <property type="match status" value="1"/>
</dbReference>
<comment type="similarity">
    <text evidence="4 10">Belongs to the glycosyl hydrolase 13 family. GlgB subfamily.</text>
</comment>
<dbReference type="InterPro" id="IPR014756">
    <property type="entry name" value="Ig_E-set"/>
</dbReference>
<evidence type="ECO:0000256" key="1">
    <source>
        <dbReference type="ARBA" id="ARBA00000826"/>
    </source>
</evidence>
<evidence type="ECO:0000256" key="5">
    <source>
        <dbReference type="ARBA" id="ARBA00022600"/>
    </source>
</evidence>
<evidence type="ECO:0000256" key="2">
    <source>
        <dbReference type="ARBA" id="ARBA00002953"/>
    </source>
</evidence>
<dbReference type="HAMAP" id="MF_00685">
    <property type="entry name" value="GlgB"/>
    <property type="match status" value="1"/>
</dbReference>
<dbReference type="PANTHER" id="PTHR43651:SF3">
    <property type="entry name" value="1,4-ALPHA-GLUCAN-BRANCHING ENZYME"/>
    <property type="match status" value="1"/>
</dbReference>
<evidence type="ECO:0000313" key="13">
    <source>
        <dbReference type="Proteomes" id="UP001296943"/>
    </source>
</evidence>
<dbReference type="SUPFAM" id="SSF51445">
    <property type="entry name" value="(Trans)glycosidases"/>
    <property type="match status" value="1"/>
</dbReference>